<reference evidence="2" key="2">
    <citation type="journal article" date="2007" name="Science">
        <title>Draft genome sequence of the sexually transmitted pathogen Trichomonas vaginalis.</title>
        <authorList>
            <person name="Carlton J.M."/>
            <person name="Hirt R.P."/>
            <person name="Silva J.C."/>
            <person name="Delcher A.L."/>
            <person name="Schatz M."/>
            <person name="Zhao Q."/>
            <person name="Wortman J.R."/>
            <person name="Bidwell S.L."/>
            <person name="Alsmark U.C.M."/>
            <person name="Besteiro S."/>
            <person name="Sicheritz-Ponten T."/>
            <person name="Noel C.J."/>
            <person name="Dacks J.B."/>
            <person name="Foster P.G."/>
            <person name="Simillion C."/>
            <person name="Van de Peer Y."/>
            <person name="Miranda-Saavedra D."/>
            <person name="Barton G.J."/>
            <person name="Westrop G.D."/>
            <person name="Mueller S."/>
            <person name="Dessi D."/>
            <person name="Fiori P.L."/>
            <person name="Ren Q."/>
            <person name="Paulsen I."/>
            <person name="Zhang H."/>
            <person name="Bastida-Corcuera F.D."/>
            <person name="Simoes-Barbosa A."/>
            <person name="Brown M.T."/>
            <person name="Hayes R.D."/>
            <person name="Mukherjee M."/>
            <person name="Okumura C.Y."/>
            <person name="Schneider R."/>
            <person name="Smith A.J."/>
            <person name="Vanacova S."/>
            <person name="Villalvazo M."/>
            <person name="Haas B.J."/>
            <person name="Pertea M."/>
            <person name="Feldblyum T.V."/>
            <person name="Utterback T.R."/>
            <person name="Shu C.L."/>
            <person name="Osoegawa K."/>
            <person name="de Jong P.J."/>
            <person name="Hrdy I."/>
            <person name="Horvathova L."/>
            <person name="Zubacova Z."/>
            <person name="Dolezal P."/>
            <person name="Malik S.B."/>
            <person name="Logsdon J.M. Jr."/>
            <person name="Henze K."/>
            <person name="Gupta A."/>
            <person name="Wang C.C."/>
            <person name="Dunne R.L."/>
            <person name="Upcroft J.A."/>
            <person name="Upcroft P."/>
            <person name="White O."/>
            <person name="Salzberg S.L."/>
            <person name="Tang P."/>
            <person name="Chiu C.-H."/>
            <person name="Lee Y.-S."/>
            <person name="Embley T.M."/>
            <person name="Coombs G.H."/>
            <person name="Mottram J.C."/>
            <person name="Tachezy J."/>
            <person name="Fraser-Liggett C.M."/>
            <person name="Johnson P.J."/>
        </authorList>
    </citation>
    <scope>NUCLEOTIDE SEQUENCE [LARGE SCALE GENOMIC DNA]</scope>
    <source>
        <strain evidence="2">G3</strain>
    </source>
</reference>
<dbReference type="AlphaFoldDB" id="A2D9N9"/>
<evidence type="ECO:0000256" key="1">
    <source>
        <dbReference type="SAM" id="MobiDB-lite"/>
    </source>
</evidence>
<dbReference type="KEGG" id="tva:5468454"/>
<name>A2D9N9_TRIV3</name>
<feature type="compositionally biased region" description="Low complexity" evidence="1">
    <location>
        <begin position="1"/>
        <end position="11"/>
    </location>
</feature>
<sequence length="157" mass="18148">MKIYYSDSSSDSEPDANKYRNNRNYNRNNNDSDEYKQGVISSYLNLPNNQKGNESGIDNPAISSKLSALSPPPKIDFQAIHMELKNIFIEPFDQNPESHQVPKYPTVFDDVHEEAPKLFEWKTFQLPNVPDVDVSQITNAIHQKFDMLRLVELMRKT</sequence>
<reference evidence="2" key="1">
    <citation type="submission" date="2006-10" db="EMBL/GenBank/DDBJ databases">
        <authorList>
            <person name="Amadeo P."/>
            <person name="Zhao Q."/>
            <person name="Wortman J."/>
            <person name="Fraser-Liggett C."/>
            <person name="Carlton J."/>
        </authorList>
    </citation>
    <scope>NUCLEOTIDE SEQUENCE</scope>
    <source>
        <strain evidence="2">G3</strain>
    </source>
</reference>
<gene>
    <name evidence="2" type="ORF">TVAG_076420</name>
</gene>
<keyword evidence="3" id="KW-1185">Reference proteome</keyword>
<feature type="compositionally biased region" description="Polar residues" evidence="1">
    <location>
        <begin position="39"/>
        <end position="53"/>
    </location>
</feature>
<organism evidence="2 3">
    <name type="scientific">Trichomonas vaginalis (strain ATCC PRA-98 / G3)</name>
    <dbReference type="NCBI Taxonomy" id="412133"/>
    <lineage>
        <taxon>Eukaryota</taxon>
        <taxon>Metamonada</taxon>
        <taxon>Parabasalia</taxon>
        <taxon>Trichomonadida</taxon>
        <taxon>Trichomonadidae</taxon>
        <taxon>Trichomonas</taxon>
    </lineage>
</organism>
<dbReference type="RefSeq" id="XP_001583881.1">
    <property type="nucleotide sequence ID" value="XM_001583831.1"/>
</dbReference>
<feature type="region of interest" description="Disordered" evidence="1">
    <location>
        <begin position="1"/>
        <end position="65"/>
    </location>
</feature>
<evidence type="ECO:0000313" key="3">
    <source>
        <dbReference type="Proteomes" id="UP000001542"/>
    </source>
</evidence>
<protein>
    <submittedName>
        <fullName evidence="2">Uncharacterized protein</fullName>
    </submittedName>
</protein>
<accession>A2D9N9</accession>
<dbReference type="EMBL" id="DS113181">
    <property type="protein sequence ID" value="EAY22895.1"/>
    <property type="molecule type" value="Genomic_DNA"/>
</dbReference>
<dbReference type="VEuPathDB" id="TrichDB:TVAGG3_0292600"/>
<evidence type="ECO:0000313" key="2">
    <source>
        <dbReference type="EMBL" id="EAY22895.1"/>
    </source>
</evidence>
<dbReference type="Proteomes" id="UP000001542">
    <property type="component" value="Unassembled WGS sequence"/>
</dbReference>
<proteinExistence type="predicted"/>
<dbReference type="VEuPathDB" id="TrichDB:TVAG_076420"/>
<dbReference type="InParanoid" id="A2D9N9"/>